<sequence>MLYTSITAYKKKRKCISTNTTGIIKSLLPNYLEDIVY</sequence>
<proteinExistence type="predicted"/>
<reference evidence="1" key="2">
    <citation type="journal article" date="2015" name="Data Brief">
        <title>Shoot transcriptome of the giant reed, Arundo donax.</title>
        <authorList>
            <person name="Barrero R.A."/>
            <person name="Guerrero F.D."/>
            <person name="Moolhuijzen P."/>
            <person name="Goolsby J.A."/>
            <person name="Tidwell J."/>
            <person name="Bellgard S.E."/>
            <person name="Bellgard M.I."/>
        </authorList>
    </citation>
    <scope>NUCLEOTIDE SEQUENCE</scope>
    <source>
        <tissue evidence="1">Shoot tissue taken approximately 20 cm above the soil surface</tissue>
    </source>
</reference>
<name>A0A0A9GZX1_ARUDO</name>
<organism evidence="1">
    <name type="scientific">Arundo donax</name>
    <name type="common">Giant reed</name>
    <name type="synonym">Donax arundinaceus</name>
    <dbReference type="NCBI Taxonomy" id="35708"/>
    <lineage>
        <taxon>Eukaryota</taxon>
        <taxon>Viridiplantae</taxon>
        <taxon>Streptophyta</taxon>
        <taxon>Embryophyta</taxon>
        <taxon>Tracheophyta</taxon>
        <taxon>Spermatophyta</taxon>
        <taxon>Magnoliopsida</taxon>
        <taxon>Liliopsida</taxon>
        <taxon>Poales</taxon>
        <taxon>Poaceae</taxon>
        <taxon>PACMAD clade</taxon>
        <taxon>Arundinoideae</taxon>
        <taxon>Arundineae</taxon>
        <taxon>Arundo</taxon>
    </lineage>
</organism>
<evidence type="ECO:0000313" key="1">
    <source>
        <dbReference type="EMBL" id="JAE26148.1"/>
    </source>
</evidence>
<reference evidence="1" key="1">
    <citation type="submission" date="2014-09" db="EMBL/GenBank/DDBJ databases">
        <authorList>
            <person name="Magalhaes I.L.F."/>
            <person name="Oliveira U."/>
            <person name="Santos F.R."/>
            <person name="Vidigal T.H.D.A."/>
            <person name="Brescovit A.D."/>
            <person name="Santos A.J."/>
        </authorList>
    </citation>
    <scope>NUCLEOTIDE SEQUENCE</scope>
    <source>
        <tissue evidence="1">Shoot tissue taken approximately 20 cm above the soil surface</tissue>
    </source>
</reference>
<protein>
    <submittedName>
        <fullName evidence="1">Uncharacterized protein</fullName>
    </submittedName>
</protein>
<dbReference type="EMBL" id="GBRH01171748">
    <property type="protein sequence ID" value="JAE26148.1"/>
    <property type="molecule type" value="Transcribed_RNA"/>
</dbReference>
<dbReference type="AlphaFoldDB" id="A0A0A9GZX1"/>
<accession>A0A0A9GZX1</accession>